<dbReference type="eggNOG" id="ENOG5033MSD">
    <property type="taxonomic scope" value="Bacteria"/>
</dbReference>
<evidence type="ECO:0000313" key="2">
    <source>
        <dbReference type="EMBL" id="EIW90453.1"/>
    </source>
</evidence>
<dbReference type="InterPro" id="IPR045494">
    <property type="entry name" value="DUF6436"/>
</dbReference>
<dbReference type="RefSeq" id="WP_008983223.1">
    <property type="nucleotide sequence ID" value="NZ_AKKU01000001.1"/>
</dbReference>
<accession>I8UEM3</accession>
<evidence type="ECO:0000259" key="1">
    <source>
        <dbReference type="Pfam" id="PF20029"/>
    </source>
</evidence>
<name>I8UEM3_9ALTE</name>
<comment type="caution">
    <text evidence="2">The sequence shown here is derived from an EMBL/GenBank/DDBJ whole genome shotgun (WGS) entry which is preliminary data.</text>
</comment>
<proteinExistence type="predicted"/>
<dbReference type="Proteomes" id="UP000035062">
    <property type="component" value="Unassembled WGS sequence"/>
</dbReference>
<dbReference type="STRING" id="1195246.AGRI_01245"/>
<feature type="domain" description="DUF6436" evidence="1">
    <location>
        <begin position="28"/>
        <end position="155"/>
    </location>
</feature>
<dbReference type="Pfam" id="PF20029">
    <property type="entry name" value="DUF6436"/>
    <property type="match status" value="1"/>
</dbReference>
<keyword evidence="3" id="KW-1185">Reference proteome</keyword>
<protein>
    <recommendedName>
        <fullName evidence="1">DUF6436 domain-containing protein</fullName>
    </recommendedName>
</protein>
<evidence type="ECO:0000313" key="3">
    <source>
        <dbReference type="Proteomes" id="UP000035062"/>
    </source>
</evidence>
<reference evidence="2 3" key="1">
    <citation type="journal article" date="2012" name="J. Bacteriol.">
        <title>Genome Sequence of Pectin-Degrading Alishewanella agri, Isolated from Landfill Soil.</title>
        <authorList>
            <person name="Kim J."/>
            <person name="Jung J."/>
            <person name="Sung J.S."/>
            <person name="Chun J."/>
            <person name="Park W."/>
        </authorList>
    </citation>
    <scope>NUCLEOTIDE SEQUENCE [LARGE SCALE GENOMIC DNA]</scope>
    <source>
        <strain evidence="2 3">BL06</strain>
    </source>
</reference>
<dbReference type="EMBL" id="AKKU01000001">
    <property type="protein sequence ID" value="EIW90453.1"/>
    <property type="molecule type" value="Genomic_DNA"/>
</dbReference>
<sequence length="160" mass="17177">MSWLLLSSVALFRFGFSHYGEFDPQQQWSAAAPQVTLAALQIQDATGWQLVHVLDSQCGCSRLAQQHVATLSQQLQLSSSQQHYRSATELAAAGFRLPAIPAVLVFEHGILRYAGPYASGPLCSASNSFLPALLSGQSRLPGSWLNGEAMACRCLVSPAS</sequence>
<dbReference type="AlphaFoldDB" id="I8UEM3"/>
<dbReference type="PATRIC" id="fig|1195246.3.peg.254"/>
<organism evidence="2 3">
    <name type="scientific">Alishewanella agri BL06</name>
    <dbReference type="NCBI Taxonomy" id="1195246"/>
    <lineage>
        <taxon>Bacteria</taxon>
        <taxon>Pseudomonadati</taxon>
        <taxon>Pseudomonadota</taxon>
        <taxon>Gammaproteobacteria</taxon>
        <taxon>Alteromonadales</taxon>
        <taxon>Alteromonadaceae</taxon>
        <taxon>Alishewanella</taxon>
    </lineage>
</organism>
<gene>
    <name evidence="2" type="ORF">AGRI_01245</name>
</gene>